<reference evidence="2 3" key="1">
    <citation type="journal article" date="2019" name="Int. J. Syst. Evol. Microbiol.">
        <title>The Global Catalogue of Microorganisms (GCM) 10K type strain sequencing project: providing services to taxonomists for standard genome sequencing and annotation.</title>
        <authorList>
            <consortium name="The Broad Institute Genomics Platform"/>
            <consortium name="The Broad Institute Genome Sequencing Center for Infectious Disease"/>
            <person name="Wu L."/>
            <person name="Ma J."/>
        </authorList>
    </citation>
    <scope>NUCLEOTIDE SEQUENCE [LARGE SCALE GENOMIC DNA]</scope>
    <source>
        <strain evidence="2 3">JCM 4542</strain>
    </source>
</reference>
<sequence length="77" mass="8136">MRPVAVTRGLDRFGERRILDDGVEQTVQAHEEISVPVVGKVNNASTRHAGHGRGFQRTTSLGAQPADAGAAPHRGAP</sequence>
<gene>
    <name evidence="2" type="ORF">GCM10010315_47950</name>
</gene>
<evidence type="ECO:0000313" key="3">
    <source>
        <dbReference type="Proteomes" id="UP001500886"/>
    </source>
</evidence>
<protein>
    <submittedName>
        <fullName evidence="2">Uncharacterized protein</fullName>
    </submittedName>
</protein>
<keyword evidence="3" id="KW-1185">Reference proteome</keyword>
<dbReference type="Proteomes" id="UP001500886">
    <property type="component" value="Unassembled WGS sequence"/>
</dbReference>
<name>A0ABN3U1I0_9ACTN</name>
<evidence type="ECO:0000313" key="2">
    <source>
        <dbReference type="EMBL" id="GAA2722542.1"/>
    </source>
</evidence>
<feature type="region of interest" description="Disordered" evidence="1">
    <location>
        <begin position="39"/>
        <end position="77"/>
    </location>
</feature>
<comment type="caution">
    <text evidence="2">The sequence shown here is derived from an EMBL/GenBank/DDBJ whole genome shotgun (WGS) entry which is preliminary data.</text>
</comment>
<organism evidence="2 3">
    <name type="scientific">Streptomyces luteosporeus</name>
    <dbReference type="NCBI Taxonomy" id="173856"/>
    <lineage>
        <taxon>Bacteria</taxon>
        <taxon>Bacillati</taxon>
        <taxon>Actinomycetota</taxon>
        <taxon>Actinomycetes</taxon>
        <taxon>Kitasatosporales</taxon>
        <taxon>Streptomycetaceae</taxon>
        <taxon>Streptomyces</taxon>
    </lineage>
</organism>
<accession>A0ABN3U1I0</accession>
<proteinExistence type="predicted"/>
<dbReference type="EMBL" id="BAAASL010000020">
    <property type="protein sequence ID" value="GAA2722542.1"/>
    <property type="molecule type" value="Genomic_DNA"/>
</dbReference>
<evidence type="ECO:0000256" key="1">
    <source>
        <dbReference type="SAM" id="MobiDB-lite"/>
    </source>
</evidence>